<evidence type="ECO:0000313" key="2">
    <source>
        <dbReference type="EMBL" id="CUK26085.1"/>
    </source>
</evidence>
<name>A0A0P1IR49_9RHOB</name>
<sequence length="167" mass="18048">MKVFGVTGWKNNGKTTLVAKLVAEITSRGFTVSTVKRTHHSVDLDTPGTDTFKHRQSGANEVMLASDARYAILKELSEPPSLAHMISRLSPVDLVLVEGFKSESHDKIECHRKGGERPLICESNTSVVAVATDAPIDAPVPLLAIDDIVDIADFVLAKVGLEKGMEK</sequence>
<dbReference type="SUPFAM" id="SSF52540">
    <property type="entry name" value="P-loop containing nucleoside triphosphate hydrolases"/>
    <property type="match status" value="1"/>
</dbReference>
<dbReference type="STRING" id="1715691.TA5113_02134"/>
<accession>A0A0P1IR49</accession>
<dbReference type="Pfam" id="PF03205">
    <property type="entry name" value="MobB"/>
    <property type="match status" value="1"/>
</dbReference>
<dbReference type="RefSeq" id="WP_058315028.1">
    <property type="nucleotide sequence ID" value="NZ_CYTO01000020.1"/>
</dbReference>
<dbReference type="Proteomes" id="UP000051184">
    <property type="component" value="Unassembled WGS sequence"/>
</dbReference>
<organism evidence="2 3">
    <name type="scientific">Cognatishimia activa</name>
    <dbReference type="NCBI Taxonomy" id="1715691"/>
    <lineage>
        <taxon>Bacteria</taxon>
        <taxon>Pseudomonadati</taxon>
        <taxon>Pseudomonadota</taxon>
        <taxon>Alphaproteobacteria</taxon>
        <taxon>Rhodobacterales</taxon>
        <taxon>Paracoccaceae</taxon>
        <taxon>Cognatishimia</taxon>
    </lineage>
</organism>
<dbReference type="CDD" id="cd03116">
    <property type="entry name" value="MobB"/>
    <property type="match status" value="1"/>
</dbReference>
<dbReference type="InterPro" id="IPR027417">
    <property type="entry name" value="P-loop_NTPase"/>
</dbReference>
<dbReference type="Gene3D" id="3.40.50.300">
    <property type="entry name" value="P-loop containing nucleotide triphosphate hydrolases"/>
    <property type="match status" value="1"/>
</dbReference>
<dbReference type="GO" id="GO:0006777">
    <property type="term" value="P:Mo-molybdopterin cofactor biosynthetic process"/>
    <property type="evidence" value="ECO:0007669"/>
    <property type="project" value="InterPro"/>
</dbReference>
<evidence type="ECO:0000313" key="3">
    <source>
        <dbReference type="Proteomes" id="UP000051184"/>
    </source>
</evidence>
<proteinExistence type="predicted"/>
<dbReference type="NCBIfam" id="TIGR00176">
    <property type="entry name" value="mobB"/>
    <property type="match status" value="1"/>
</dbReference>
<dbReference type="PANTHER" id="PTHR40072:SF1">
    <property type="entry name" value="MOLYBDOPTERIN-GUANINE DINUCLEOTIDE BIOSYNTHESIS ADAPTER PROTEIN"/>
    <property type="match status" value="1"/>
</dbReference>
<gene>
    <name evidence="2" type="primary">mobB</name>
    <name evidence="2" type="ORF">TA5114_01892</name>
</gene>
<dbReference type="InterPro" id="IPR052539">
    <property type="entry name" value="MGD_biosynthesis_adapter"/>
</dbReference>
<protein>
    <submittedName>
        <fullName evidence="2">Molybdenum cofactor biosynthesis adapter protein</fullName>
    </submittedName>
</protein>
<keyword evidence="3" id="KW-1185">Reference proteome</keyword>
<dbReference type="InterPro" id="IPR004435">
    <property type="entry name" value="MobB_dom"/>
</dbReference>
<reference evidence="3" key="1">
    <citation type="submission" date="2015-09" db="EMBL/GenBank/DDBJ databases">
        <authorList>
            <person name="Rodrigo-Torres Lidia"/>
            <person name="Arahal R.David."/>
        </authorList>
    </citation>
    <scope>NUCLEOTIDE SEQUENCE [LARGE SCALE GENOMIC DNA]</scope>
    <source>
        <strain evidence="3">CECT 5114</strain>
    </source>
</reference>
<dbReference type="GO" id="GO:0005525">
    <property type="term" value="F:GTP binding"/>
    <property type="evidence" value="ECO:0007669"/>
    <property type="project" value="InterPro"/>
</dbReference>
<evidence type="ECO:0000259" key="1">
    <source>
        <dbReference type="Pfam" id="PF03205"/>
    </source>
</evidence>
<feature type="domain" description="Molybdopterin-guanine dinucleotide biosynthesis protein B (MobB)" evidence="1">
    <location>
        <begin position="3"/>
        <end position="133"/>
    </location>
</feature>
<dbReference type="OrthoDB" id="9804758at2"/>
<dbReference type="EMBL" id="CYUE01000020">
    <property type="protein sequence ID" value="CUK26085.1"/>
    <property type="molecule type" value="Genomic_DNA"/>
</dbReference>
<dbReference type="AlphaFoldDB" id="A0A0P1IR49"/>
<dbReference type="PANTHER" id="PTHR40072">
    <property type="entry name" value="MOLYBDOPTERIN-GUANINE DINUCLEOTIDE BIOSYNTHESIS ADAPTER PROTEIN-RELATED"/>
    <property type="match status" value="1"/>
</dbReference>